<evidence type="ECO:0000256" key="1">
    <source>
        <dbReference type="ARBA" id="ARBA00022723"/>
    </source>
</evidence>
<dbReference type="STRING" id="4533.J3LRF7"/>
<organism evidence="4">
    <name type="scientific">Oryza brachyantha</name>
    <name type="common">malo sina</name>
    <dbReference type="NCBI Taxonomy" id="4533"/>
    <lineage>
        <taxon>Eukaryota</taxon>
        <taxon>Viridiplantae</taxon>
        <taxon>Streptophyta</taxon>
        <taxon>Embryophyta</taxon>
        <taxon>Tracheophyta</taxon>
        <taxon>Spermatophyta</taxon>
        <taxon>Magnoliopsida</taxon>
        <taxon>Liliopsida</taxon>
        <taxon>Poales</taxon>
        <taxon>Poaceae</taxon>
        <taxon>BOP clade</taxon>
        <taxon>Oryzoideae</taxon>
        <taxon>Oryzeae</taxon>
        <taxon>Oryzinae</taxon>
        <taxon>Oryza</taxon>
    </lineage>
</organism>
<evidence type="ECO:0000256" key="3">
    <source>
        <dbReference type="ARBA" id="ARBA00022833"/>
    </source>
</evidence>
<evidence type="ECO:0000313" key="5">
    <source>
        <dbReference type="Proteomes" id="UP000006038"/>
    </source>
</evidence>
<reference evidence="4" key="2">
    <citation type="submission" date="2013-04" db="UniProtKB">
        <authorList>
            <consortium name="EnsemblPlants"/>
        </authorList>
    </citation>
    <scope>IDENTIFICATION</scope>
</reference>
<dbReference type="PIRSF" id="PIRSF036836">
    <property type="entry name" value="RNase_bind_SBP1"/>
    <property type="match status" value="1"/>
</dbReference>
<dbReference type="PANTHER" id="PTHR42647:SF12">
    <property type="entry name" value="BOI-RELATED E3 UBIQUITIN-PROTEIN LIGASE 2-RELATED"/>
    <property type="match status" value="1"/>
</dbReference>
<reference evidence="4" key="1">
    <citation type="journal article" date="2013" name="Nat. Commun.">
        <title>Whole-genome sequencing of Oryza brachyantha reveals mechanisms underlying Oryza genome evolution.</title>
        <authorList>
            <person name="Chen J."/>
            <person name="Huang Q."/>
            <person name="Gao D."/>
            <person name="Wang J."/>
            <person name="Lang Y."/>
            <person name="Liu T."/>
            <person name="Li B."/>
            <person name="Bai Z."/>
            <person name="Luis Goicoechea J."/>
            <person name="Liang C."/>
            <person name="Chen C."/>
            <person name="Zhang W."/>
            <person name="Sun S."/>
            <person name="Liao Y."/>
            <person name="Zhang X."/>
            <person name="Yang L."/>
            <person name="Song C."/>
            <person name="Wang M."/>
            <person name="Shi J."/>
            <person name="Liu G."/>
            <person name="Liu J."/>
            <person name="Zhou H."/>
            <person name="Zhou W."/>
            <person name="Yu Q."/>
            <person name="An N."/>
            <person name="Chen Y."/>
            <person name="Cai Q."/>
            <person name="Wang B."/>
            <person name="Liu B."/>
            <person name="Min J."/>
            <person name="Huang Y."/>
            <person name="Wu H."/>
            <person name="Li Z."/>
            <person name="Zhang Y."/>
            <person name="Yin Y."/>
            <person name="Song W."/>
            <person name="Jiang J."/>
            <person name="Jackson S.A."/>
            <person name="Wing R.A."/>
            <person name="Wang J."/>
            <person name="Chen M."/>
        </authorList>
    </citation>
    <scope>NUCLEOTIDE SEQUENCE [LARGE SCALE GENOMIC DNA]</scope>
    <source>
        <strain evidence="4">cv. IRGC 101232</strain>
    </source>
</reference>
<dbReference type="GO" id="GO:0008270">
    <property type="term" value="F:zinc ion binding"/>
    <property type="evidence" value="ECO:0007669"/>
    <property type="project" value="UniProtKB-KW"/>
</dbReference>
<accession>J3LRF7</accession>
<proteinExistence type="predicted"/>
<dbReference type="HOGENOM" id="CLU_038018_3_0_1"/>
<evidence type="ECO:0000256" key="2">
    <source>
        <dbReference type="ARBA" id="ARBA00022771"/>
    </source>
</evidence>
<evidence type="ECO:0000313" key="4">
    <source>
        <dbReference type="EnsemblPlants" id="OB03G36330.1"/>
    </source>
</evidence>
<keyword evidence="5" id="KW-1185">Reference proteome</keyword>
<keyword evidence="3" id="KW-0862">Zinc</keyword>
<dbReference type="AlphaFoldDB" id="J3LRF7"/>
<dbReference type="PANTHER" id="PTHR42647">
    <property type="entry name" value="SBP (S-RIBONUCLEASE BINDING PROTEIN) FAMILY PROTEIN"/>
    <property type="match status" value="1"/>
</dbReference>
<dbReference type="Gramene" id="OB03G36330.1">
    <property type="protein sequence ID" value="OB03G36330.1"/>
    <property type="gene ID" value="OB03G36330"/>
</dbReference>
<keyword evidence="2" id="KW-0863">Zinc-finger</keyword>
<dbReference type="EnsemblPlants" id="OB03G36330.1">
    <property type="protein sequence ID" value="OB03G36330.1"/>
    <property type="gene ID" value="OB03G36330"/>
</dbReference>
<dbReference type="Proteomes" id="UP000006038">
    <property type="component" value="Chromosome 3"/>
</dbReference>
<dbReference type="eggNOG" id="KOG1100">
    <property type="taxonomic scope" value="Eukaryota"/>
</dbReference>
<protein>
    <submittedName>
        <fullName evidence="4">Uncharacterized protein</fullName>
    </submittedName>
</protein>
<dbReference type="GO" id="GO:0043067">
    <property type="term" value="P:regulation of programmed cell death"/>
    <property type="evidence" value="ECO:0007669"/>
    <property type="project" value="TreeGrafter"/>
</dbReference>
<dbReference type="GO" id="GO:0004842">
    <property type="term" value="F:ubiquitin-protein transferase activity"/>
    <property type="evidence" value="ECO:0007669"/>
    <property type="project" value="TreeGrafter"/>
</dbReference>
<sequence length="222" mass="23673">MAVDAHHLPPIQPSAAAAAFGDSMFSPRQACFGAGEVAAGATGALMPGVCQEQQLVQGYQMAYVGGGGGVRQQQQQLAPAPPAVVAPAGAVEVLRQYSRMCAADAAESGVTFGGGQEMAAAAPRKRKRAELPEVVLGAAGDTTVLAQARQQLVDVDRLVLHHTAKMWAELAEQRRRHARQMVAAVEAAAAKRLRAKDEEIERVGRLNWALEERLKGILTWYW</sequence>
<keyword evidence="1" id="KW-0479">Metal-binding</keyword>
<name>J3LRF7_ORYBR</name>